<protein>
    <recommendedName>
        <fullName evidence="2">PPM-type phosphatase domain-containing protein</fullName>
    </recommendedName>
</protein>
<name>E8X662_GRATM</name>
<dbReference type="AlphaFoldDB" id="E8X662"/>
<reference evidence="4" key="1">
    <citation type="submission" date="2011-01" db="EMBL/GenBank/DDBJ databases">
        <title>Complete sequence of plasmid1 of Acidobacterium sp. MP5ACTX9.</title>
        <authorList>
            <consortium name="US DOE Joint Genome Institute"/>
            <person name="Lucas S."/>
            <person name="Copeland A."/>
            <person name="Lapidus A."/>
            <person name="Cheng J.-F."/>
            <person name="Goodwin L."/>
            <person name="Pitluck S."/>
            <person name="Teshima H."/>
            <person name="Detter J.C."/>
            <person name="Han C."/>
            <person name="Tapia R."/>
            <person name="Land M."/>
            <person name="Hauser L."/>
            <person name="Kyrpides N."/>
            <person name="Ivanova N."/>
            <person name="Ovchinnikova G."/>
            <person name="Pagani I."/>
            <person name="Rawat S.R."/>
            <person name="Mannisto M."/>
            <person name="Haggblom M.M."/>
            <person name="Woyke T."/>
        </authorList>
    </citation>
    <scope>NUCLEOTIDE SEQUENCE [LARGE SCALE GENOMIC DNA]</scope>
    <source>
        <strain evidence="4">MP5ACTX9</strain>
        <plasmid evidence="4">Plasmid pACIX901</plasmid>
    </source>
</reference>
<dbReference type="Gene3D" id="3.60.40.10">
    <property type="entry name" value="PPM-type phosphatase domain"/>
    <property type="match status" value="1"/>
</dbReference>
<organism evidence="4">
    <name type="scientific">Granulicella tundricola (strain ATCC BAA-1859 / DSM 23138 / MP5ACTX9)</name>
    <dbReference type="NCBI Taxonomy" id="1198114"/>
    <lineage>
        <taxon>Bacteria</taxon>
        <taxon>Pseudomonadati</taxon>
        <taxon>Acidobacteriota</taxon>
        <taxon>Terriglobia</taxon>
        <taxon>Terriglobales</taxon>
        <taxon>Acidobacteriaceae</taxon>
        <taxon>Granulicella</taxon>
    </lineage>
</organism>
<dbReference type="EMBL" id="CP002481">
    <property type="protein sequence ID" value="ADW70946.1"/>
    <property type="molecule type" value="Genomic_DNA"/>
</dbReference>
<dbReference type="InterPro" id="IPR036457">
    <property type="entry name" value="PPM-type-like_dom_sf"/>
</dbReference>
<feature type="compositionally biased region" description="Basic residues" evidence="1">
    <location>
        <begin position="308"/>
        <end position="323"/>
    </location>
</feature>
<dbReference type="HOGENOM" id="CLU_066842_1_0_0"/>
<evidence type="ECO:0000313" key="3">
    <source>
        <dbReference type="EMBL" id="ADW70946.1"/>
    </source>
</evidence>
<dbReference type="Pfam" id="PF13672">
    <property type="entry name" value="PP2C_2"/>
    <property type="match status" value="1"/>
</dbReference>
<dbReference type="InterPro" id="IPR001932">
    <property type="entry name" value="PPM-type_phosphatase-like_dom"/>
</dbReference>
<feature type="domain" description="PPM-type phosphatase" evidence="2">
    <location>
        <begin position="12"/>
        <end position="229"/>
    </location>
</feature>
<dbReference type="KEGG" id="acm:AciX9_4166"/>
<dbReference type="RefSeq" id="WP_013572858.1">
    <property type="nucleotide sequence ID" value="NC_015057.1"/>
</dbReference>
<evidence type="ECO:0000256" key="1">
    <source>
        <dbReference type="SAM" id="MobiDB-lite"/>
    </source>
</evidence>
<sequence length="323" mass="34248">MQTWRVLAASITGSSHQQSGLLCQDAQAEATLPNAITLLAVADGAGSALRAREGSTTAVRAAIHHLTTQLTTIPQTEAAWRTLLTQTLTHARKSLQTLAKTKPLRDLATTLLVAILTPDHIALIQLGDGAIVSRSPTGDLHVLSHPRLSEYINETDFLTGDNYLQAAVLTILPASGIAALALFTDGVEVLALHHATNTAHPAFFHPLFDYVAAPEATHNQAVQELEAILTSARVNALTDDDKTLILAVREPAASEPATPEPPASEPATPIAAPQKPTPQPAPTATPTPAPEPLSSSWNKPSPAAQQFTKKKSKQSTKSRKRRP</sequence>
<feature type="region of interest" description="Disordered" evidence="1">
    <location>
        <begin position="252"/>
        <end position="323"/>
    </location>
</feature>
<dbReference type="SUPFAM" id="SSF81606">
    <property type="entry name" value="PP2C-like"/>
    <property type="match status" value="1"/>
</dbReference>
<evidence type="ECO:0000259" key="2">
    <source>
        <dbReference type="Pfam" id="PF13672"/>
    </source>
</evidence>
<dbReference type="OrthoDB" id="9805674at2"/>
<accession>E8X662</accession>
<dbReference type="Proteomes" id="UP000000343">
    <property type="component" value="Plasmid pACIX901"/>
</dbReference>
<feature type="compositionally biased region" description="Pro residues" evidence="1">
    <location>
        <begin position="275"/>
        <end position="291"/>
    </location>
</feature>
<gene>
    <name evidence="3" type="ordered locus">AciX9_4166</name>
</gene>
<keyword evidence="3" id="KW-0614">Plasmid</keyword>
<evidence type="ECO:0000313" key="4">
    <source>
        <dbReference type="Proteomes" id="UP000000343"/>
    </source>
</evidence>
<geneLocation type="plasmid" evidence="3 4">
    <name>pACIX901</name>
</geneLocation>
<feature type="compositionally biased region" description="Low complexity" evidence="1">
    <location>
        <begin position="265"/>
        <end position="274"/>
    </location>
</feature>
<keyword evidence="4" id="KW-1185">Reference proteome</keyword>
<proteinExistence type="predicted"/>